<accession>A0A6J4IRY2</accession>
<feature type="compositionally biased region" description="Basic residues" evidence="1">
    <location>
        <begin position="1"/>
        <end position="17"/>
    </location>
</feature>
<dbReference type="AlphaFoldDB" id="A0A6J4IRY2"/>
<dbReference type="GO" id="GO:0004045">
    <property type="term" value="F:peptidyl-tRNA hydrolase activity"/>
    <property type="evidence" value="ECO:0007669"/>
    <property type="project" value="UniProtKB-EC"/>
</dbReference>
<feature type="compositionally biased region" description="Basic and acidic residues" evidence="1">
    <location>
        <begin position="157"/>
        <end position="171"/>
    </location>
</feature>
<protein>
    <submittedName>
        <fullName evidence="2">Peptidyl-tRNA hydrolase</fullName>
        <ecNumber evidence="2">3.1.1.29</ecNumber>
    </submittedName>
</protein>
<evidence type="ECO:0000313" key="2">
    <source>
        <dbReference type="EMBL" id="CAA9258310.1"/>
    </source>
</evidence>
<feature type="non-terminal residue" evidence="2">
    <location>
        <position position="1"/>
    </location>
</feature>
<evidence type="ECO:0000256" key="1">
    <source>
        <dbReference type="SAM" id="MobiDB-lite"/>
    </source>
</evidence>
<reference evidence="2" key="1">
    <citation type="submission" date="2020-02" db="EMBL/GenBank/DDBJ databases">
        <authorList>
            <person name="Meier V. D."/>
        </authorList>
    </citation>
    <scope>NUCLEOTIDE SEQUENCE</scope>
    <source>
        <strain evidence="2">AVDCRST_MAG57</strain>
    </source>
</reference>
<gene>
    <name evidence="2" type="ORF">AVDCRST_MAG57-2491</name>
</gene>
<feature type="region of interest" description="Disordered" evidence="1">
    <location>
        <begin position="1"/>
        <end position="195"/>
    </location>
</feature>
<feature type="compositionally biased region" description="Basic and acidic residues" evidence="1">
    <location>
        <begin position="185"/>
        <end position="195"/>
    </location>
</feature>
<dbReference type="EC" id="3.1.1.29" evidence="2"/>
<name>A0A6J4IRY2_9ACTN</name>
<feature type="compositionally biased region" description="Basic residues" evidence="1">
    <location>
        <begin position="87"/>
        <end position="103"/>
    </location>
</feature>
<organism evidence="2">
    <name type="scientific">uncultured Blastococcus sp</name>
    <dbReference type="NCBI Taxonomy" id="217144"/>
    <lineage>
        <taxon>Bacteria</taxon>
        <taxon>Bacillati</taxon>
        <taxon>Actinomycetota</taxon>
        <taxon>Actinomycetes</taxon>
        <taxon>Geodermatophilales</taxon>
        <taxon>Geodermatophilaceae</taxon>
        <taxon>Blastococcus</taxon>
        <taxon>environmental samples</taxon>
    </lineage>
</organism>
<dbReference type="EMBL" id="CADCTI010000205">
    <property type="protein sequence ID" value="CAA9258310.1"/>
    <property type="molecule type" value="Genomic_DNA"/>
</dbReference>
<keyword evidence="2" id="KW-0378">Hydrolase</keyword>
<feature type="non-terminal residue" evidence="2">
    <location>
        <position position="195"/>
    </location>
</feature>
<sequence length="195" mass="20867">VRRTLRRRRPGQPRPRLRGQPPQRGRHGARGAGLARRDQASPGEGRPLAGRLGGGAPRRTTSRAGPPTDLHERVRRPGARAAGLPPHRGRGPRGGARRARHPVLRGPPQAGRGRGRPQRTAVDLADRRHQGLPARAGGHRPSARAPGPGRLRAQGLLRDRAQGARPADRRSGGRRRGAGGAGTRGRAERGPRPHL</sequence>
<proteinExistence type="predicted"/>